<evidence type="ECO:0000313" key="2">
    <source>
        <dbReference type="EMBL" id="VIO89148.1"/>
    </source>
</evidence>
<dbReference type="STRING" id="6279.A0A0K0JLK9"/>
<dbReference type="SUPFAM" id="SSF52540">
    <property type="entry name" value="P-loop containing nucleoside triphosphate hydrolases"/>
    <property type="match status" value="1"/>
</dbReference>
<dbReference type="GeneID" id="6101700"/>
<name>A0A0K0JLK9_BRUMA</name>
<sequence>MKRMTTTAPLKIKILVLGPLKSGKTTISNYLADSNDISFNIHRPTRGVRIVEFESNDLELNGERVEAEVELWDCSGDKKYQRCWPAIRHNTHGVILVCKPDQDKGSSLLPWYKEFVQRGNIDPSLVLVLLYTVSGPSSKTMTDDAVITEFSLLPQMSGLRVVPLNIDRDDDNLRLEFNGFLFRVISNVKFRRIG</sequence>
<dbReference type="WormBase" id="Bm6077">
    <property type="protein sequence ID" value="BM18576"/>
    <property type="gene ID" value="WBGene00226338"/>
</dbReference>
<dbReference type="Pfam" id="PF08477">
    <property type="entry name" value="Roc"/>
    <property type="match status" value="1"/>
</dbReference>
<evidence type="ECO:0000313" key="5">
    <source>
        <dbReference type="WormBase" id="Bm6077"/>
    </source>
</evidence>
<keyword evidence="3" id="KW-1185">Reference proteome</keyword>
<accession>A0A4E9F1U7</accession>
<evidence type="ECO:0000313" key="3">
    <source>
        <dbReference type="Proteomes" id="UP000006672"/>
    </source>
</evidence>
<dbReference type="CTD" id="6101700"/>
<dbReference type="EMBL" id="CAAKNF010000196">
    <property type="protein sequence ID" value="VIO89148.1"/>
    <property type="molecule type" value="Genomic_DNA"/>
</dbReference>
<reference evidence="2" key="3">
    <citation type="submission" date="2019-04" db="EMBL/GenBank/DDBJ databases">
        <authorList>
            <person name="Howe K."/>
            <person name="Paulini M."/>
            <person name="Williams G."/>
        </authorList>
    </citation>
    <scope>NUCLEOTIDE SEQUENCE [LARGE SCALE GENOMIC DNA]</scope>
    <source>
        <strain evidence="2">FR3</strain>
    </source>
</reference>
<dbReference type="Gene3D" id="3.40.50.300">
    <property type="entry name" value="P-loop containing nucleotide triphosphate hydrolases"/>
    <property type="match status" value="1"/>
</dbReference>
<dbReference type="AlphaFoldDB" id="A0A0K0JLK9"/>
<proteinExistence type="predicted"/>
<dbReference type="InterPro" id="IPR027417">
    <property type="entry name" value="P-loop_NTPase"/>
</dbReference>
<dbReference type="EMBL" id="LN856957">
    <property type="protein sequence ID" value="CRZ24416.1"/>
    <property type="molecule type" value="Genomic_DNA"/>
</dbReference>
<dbReference type="WBParaSite" id="Bm6077.1">
    <property type="protein sequence ID" value="Bm6077.1"/>
    <property type="gene ID" value="WBGene00226338"/>
</dbReference>
<evidence type="ECO:0000313" key="4">
    <source>
        <dbReference type="WBParaSite" id="Bm6077.1"/>
    </source>
</evidence>
<reference evidence="4" key="4">
    <citation type="submission" date="2019-12" db="UniProtKB">
        <authorList>
            <consortium name="WormBaseParasite"/>
        </authorList>
    </citation>
    <scope>IDENTIFICATION</scope>
</reference>
<accession>A0A0K0JLK9</accession>
<dbReference type="Proteomes" id="UP000006672">
    <property type="component" value="Unassembled WGS sequence"/>
</dbReference>
<reference evidence="1 3" key="1">
    <citation type="journal article" date="2007" name="Science">
        <title>Draft genome of the filarial nematode parasite Brugia malayi.</title>
        <authorList>
            <person name="Ghedin E."/>
            <person name="Wang S."/>
            <person name="Spiro D."/>
            <person name="Caler E."/>
            <person name="Zhao Q."/>
            <person name="Crabtree J."/>
            <person name="Allen J.E."/>
            <person name="Delcher A.L."/>
            <person name="Guiliano D.B."/>
            <person name="Miranda-Saavedra D."/>
            <person name="Angiuoli S.V."/>
            <person name="Creasy T."/>
            <person name="Amedeo P."/>
            <person name="Haas B."/>
            <person name="El-Sayed N.M."/>
            <person name="Wortman J.R."/>
            <person name="Feldblyum T."/>
            <person name="Tallon L."/>
            <person name="Schatz M."/>
            <person name="Shumway M."/>
            <person name="Koo H."/>
            <person name="Salzberg S.L."/>
            <person name="Schobel S."/>
            <person name="Pertea M."/>
            <person name="Pop M."/>
            <person name="White O."/>
            <person name="Barton G.J."/>
            <person name="Carlow C.K."/>
            <person name="Crawford M.J."/>
            <person name="Daub J."/>
            <person name="Dimmic M.W."/>
            <person name="Estes C.F."/>
            <person name="Foster J.M."/>
            <person name="Ganatra M."/>
            <person name="Gregory W.F."/>
            <person name="Johnson N.M."/>
            <person name="Jin J."/>
            <person name="Komuniecki R."/>
            <person name="Korf I."/>
            <person name="Kumar S."/>
            <person name="Laney S."/>
            <person name="Li B.W."/>
            <person name="Li W."/>
            <person name="Lindblom T.H."/>
            <person name="Lustigman S."/>
            <person name="Ma D."/>
            <person name="Maina C.V."/>
            <person name="Martin D.M."/>
            <person name="McCarter J.P."/>
            <person name="McReynolds L."/>
            <person name="Mitreva M."/>
            <person name="Nutman T.B."/>
            <person name="Parkinson J."/>
            <person name="Peregrin-Alvarez J.M."/>
            <person name="Poole C."/>
            <person name="Ren Q."/>
            <person name="Saunders L."/>
            <person name="Sluder A.E."/>
            <person name="Smith K."/>
            <person name="Stanke M."/>
            <person name="Unnasch T.R."/>
            <person name="Ware J."/>
            <person name="Wei A.D."/>
            <person name="Weil G."/>
            <person name="Williams D.J."/>
            <person name="Zhang Y."/>
            <person name="Williams S.A."/>
            <person name="Fraser-Liggett C."/>
            <person name="Slatko B."/>
            <person name="Blaxter M.L."/>
            <person name="Scott A.L."/>
        </authorList>
    </citation>
    <scope>NUCLEOTIDE SEQUENCE</scope>
    <source>
        <strain evidence="1 3">FR3</strain>
    </source>
</reference>
<dbReference type="OrthoDB" id="275177at2759"/>
<dbReference type="KEGG" id="bmy:BM_BM6077"/>
<protein>
    <submittedName>
        <fullName evidence="1 4">BMA-IFTA-2</fullName>
    </submittedName>
</protein>
<dbReference type="RefSeq" id="XP_001898259.1">
    <property type="nucleotide sequence ID" value="XM_001898224.1"/>
</dbReference>
<evidence type="ECO:0000313" key="1">
    <source>
        <dbReference type="EMBL" id="CRZ24416.1"/>
    </source>
</evidence>
<reference evidence="1" key="2">
    <citation type="submission" date="2012-12" db="EMBL/GenBank/DDBJ databases">
        <authorList>
            <person name="Gao Y.W."/>
            <person name="Fan S.T."/>
            <person name="Sun H.T."/>
            <person name="Wang Z."/>
            <person name="Gao X.L."/>
            <person name="Li Y.G."/>
            <person name="Wang T.C."/>
            <person name="Zhang K."/>
            <person name="Xu W.W."/>
            <person name="Yu Z.J."/>
            <person name="Xia X.Z."/>
        </authorList>
    </citation>
    <scope>NUCLEOTIDE SEQUENCE</scope>
    <source>
        <strain evidence="1">FR3</strain>
    </source>
</reference>
<organism evidence="1">
    <name type="scientific">Brugia malayi</name>
    <name type="common">Filarial nematode worm</name>
    <dbReference type="NCBI Taxonomy" id="6279"/>
    <lineage>
        <taxon>Eukaryota</taxon>
        <taxon>Metazoa</taxon>
        <taxon>Ecdysozoa</taxon>
        <taxon>Nematoda</taxon>
        <taxon>Chromadorea</taxon>
        <taxon>Rhabditida</taxon>
        <taxon>Spirurina</taxon>
        <taxon>Spiruromorpha</taxon>
        <taxon>Filarioidea</taxon>
        <taxon>Onchocercidae</taxon>
        <taxon>Brugia</taxon>
    </lineage>
</organism>
<dbReference type="FunCoup" id="A0A0K0JLK9">
    <property type="interactions" value="484"/>
</dbReference>
<gene>
    <name evidence="1 4" type="primary">Bma-ifta-2</name>
    <name evidence="5" type="ORF">Bm6077</name>
    <name evidence="2" type="ORF">BM_BM6077</name>
    <name evidence="1" type="ORF">BM_Bm6077</name>
</gene>